<comment type="caution">
    <text evidence="1">The sequence shown here is derived from an EMBL/GenBank/DDBJ whole genome shotgun (WGS) entry which is preliminary data.</text>
</comment>
<evidence type="ECO:0000313" key="1">
    <source>
        <dbReference type="EMBL" id="NMF01458.1"/>
    </source>
</evidence>
<accession>A0A848D5R6</accession>
<dbReference type="AlphaFoldDB" id="A0A848D5R6"/>
<protein>
    <submittedName>
        <fullName evidence="1">Uncharacterized protein</fullName>
    </submittedName>
</protein>
<organism evidence="1 2">
    <name type="scientific">Aneurinibacillus aneurinilyticus</name>
    <name type="common">Bacillus aneurinolyticus</name>
    <dbReference type="NCBI Taxonomy" id="1391"/>
    <lineage>
        <taxon>Bacteria</taxon>
        <taxon>Bacillati</taxon>
        <taxon>Bacillota</taxon>
        <taxon>Bacilli</taxon>
        <taxon>Bacillales</taxon>
        <taxon>Paenibacillaceae</taxon>
        <taxon>Aneurinibacillus group</taxon>
        <taxon>Aneurinibacillus</taxon>
    </lineage>
</organism>
<dbReference type="EMBL" id="JABAGO010000090">
    <property type="protein sequence ID" value="NMF01458.1"/>
    <property type="molecule type" value="Genomic_DNA"/>
</dbReference>
<reference evidence="1 2" key="1">
    <citation type="submission" date="2020-04" db="EMBL/GenBank/DDBJ databases">
        <authorList>
            <person name="Hitch T.C.A."/>
            <person name="Wylensek D."/>
            <person name="Clavel T."/>
        </authorList>
    </citation>
    <scope>NUCLEOTIDE SEQUENCE [LARGE SCALE GENOMIC DNA]</scope>
    <source>
        <strain evidence="1 2">WB01_D5_05</strain>
    </source>
</reference>
<evidence type="ECO:0000313" key="2">
    <source>
        <dbReference type="Proteomes" id="UP000561326"/>
    </source>
</evidence>
<dbReference type="Proteomes" id="UP000561326">
    <property type="component" value="Unassembled WGS sequence"/>
</dbReference>
<sequence length="62" mass="6850">MNEQIAQTSTVARITGYEIWAFFGSADKSTPTAFNNEPESCSVAIIRTEIGSTPLFRTQNYS</sequence>
<proteinExistence type="predicted"/>
<name>A0A848D5R6_ANEAE</name>
<gene>
    <name evidence="1" type="ORF">HF838_25040</name>
</gene>
<dbReference type="RefSeq" id="WP_168976764.1">
    <property type="nucleotide sequence ID" value="NZ_CAMJCG010000167.1"/>
</dbReference>